<keyword evidence="6" id="KW-0378">Hydrolase</keyword>
<dbReference type="Pfam" id="PF01425">
    <property type="entry name" value="Amidase"/>
    <property type="match status" value="1"/>
</dbReference>
<dbReference type="PANTHER" id="PTHR11895:SF151">
    <property type="entry name" value="GLUTAMYL-TRNA(GLN) AMIDOTRANSFERASE SUBUNIT A"/>
    <property type="match status" value="1"/>
</dbReference>
<dbReference type="PROSITE" id="PS00571">
    <property type="entry name" value="AMIDASES"/>
    <property type="match status" value="1"/>
</dbReference>
<dbReference type="Gene3D" id="3.90.1300.10">
    <property type="entry name" value="Amidase signature (AS) domain"/>
    <property type="match status" value="1"/>
</dbReference>
<dbReference type="RefSeq" id="WP_261967070.1">
    <property type="nucleotide sequence ID" value="NZ_JAHHZF010000001.1"/>
</dbReference>
<dbReference type="PANTHER" id="PTHR11895">
    <property type="entry name" value="TRANSAMIDASE"/>
    <property type="match status" value="1"/>
</dbReference>
<dbReference type="NCBIfam" id="NF005688">
    <property type="entry name" value="PRK07488.1"/>
    <property type="match status" value="1"/>
</dbReference>
<feature type="signal peptide" evidence="4">
    <location>
        <begin position="1"/>
        <end position="20"/>
    </location>
</feature>
<feature type="domain" description="Amidase" evidence="5">
    <location>
        <begin position="47"/>
        <end position="479"/>
    </location>
</feature>
<keyword evidence="4" id="KW-0732">Signal</keyword>
<dbReference type="SUPFAM" id="SSF75304">
    <property type="entry name" value="Amidase signature (AS) enzymes"/>
    <property type="match status" value="1"/>
</dbReference>
<evidence type="ECO:0000256" key="1">
    <source>
        <dbReference type="ARBA" id="ARBA00003871"/>
    </source>
</evidence>
<feature type="chain" id="PRO_5038004194" description="Indoleacetamide hydrolase" evidence="4">
    <location>
        <begin position="21"/>
        <end position="496"/>
    </location>
</feature>
<keyword evidence="7" id="KW-1185">Reference proteome</keyword>
<evidence type="ECO:0000313" key="7">
    <source>
        <dbReference type="Proteomes" id="UP000766595"/>
    </source>
</evidence>
<gene>
    <name evidence="6" type="primary">iaaH</name>
    <name evidence="6" type="ORF">KL771_00590</name>
</gene>
<evidence type="ECO:0000256" key="3">
    <source>
        <dbReference type="ARBA" id="ARBA00021874"/>
    </source>
</evidence>
<dbReference type="Proteomes" id="UP000766595">
    <property type="component" value="Unassembled WGS sequence"/>
</dbReference>
<dbReference type="AlphaFoldDB" id="A0A947D0D5"/>
<reference evidence="6 7" key="1">
    <citation type="submission" date="2021-06" db="EMBL/GenBank/DDBJ databases">
        <authorList>
            <person name="Grouzdev D.S."/>
            <person name="Koziaeva V."/>
        </authorList>
    </citation>
    <scope>NUCLEOTIDE SEQUENCE [LARGE SCALE GENOMIC DNA]</scope>
    <source>
        <strain evidence="6 7">22</strain>
    </source>
</reference>
<dbReference type="InterPro" id="IPR020556">
    <property type="entry name" value="Amidase_CS"/>
</dbReference>
<evidence type="ECO:0000256" key="4">
    <source>
        <dbReference type="SAM" id="SignalP"/>
    </source>
</evidence>
<comment type="function">
    <text evidence="1">Hydrolyzes indole-3-acetamide (IAM) into indole-3-acetic acid (IAA).</text>
</comment>
<proteinExistence type="inferred from homology"/>
<dbReference type="InterPro" id="IPR000120">
    <property type="entry name" value="Amidase"/>
</dbReference>
<evidence type="ECO:0000256" key="2">
    <source>
        <dbReference type="ARBA" id="ARBA00009199"/>
    </source>
</evidence>
<dbReference type="InterPro" id="IPR036928">
    <property type="entry name" value="AS_sf"/>
</dbReference>
<organism evidence="6 7">
    <name type="scientific">Prosthecodimorpha staleyi</name>
    <dbReference type="NCBI Taxonomy" id="2840188"/>
    <lineage>
        <taxon>Bacteria</taxon>
        <taxon>Pseudomonadati</taxon>
        <taxon>Pseudomonadota</taxon>
        <taxon>Alphaproteobacteria</taxon>
        <taxon>Hyphomicrobiales</taxon>
        <taxon>Ancalomicrobiaceae</taxon>
        <taxon>Prosthecodimorpha</taxon>
    </lineage>
</organism>
<evidence type="ECO:0000259" key="5">
    <source>
        <dbReference type="Pfam" id="PF01425"/>
    </source>
</evidence>
<comment type="caution">
    <text evidence="6">The sequence shown here is derived from an EMBL/GenBank/DDBJ whole genome shotgun (WGS) entry which is preliminary data.</text>
</comment>
<evidence type="ECO:0000313" key="6">
    <source>
        <dbReference type="EMBL" id="MBT9287933.1"/>
    </source>
</evidence>
<protein>
    <recommendedName>
        <fullName evidence="3">Indoleacetamide hydrolase</fullName>
    </recommendedName>
</protein>
<comment type="similarity">
    <text evidence="2">Belongs to the amidase family.</text>
</comment>
<sequence>MSGFHRRIFALALVAGSASAAGADERRQTTVDLAAEIAAGRTTAEQAVGAALQRIEKAAPLNAVARLDAARALAAAKAVDKARAEGKPLGALAGIPFVVKDNIQIAGLPAAAGTPALAGVISTANAPVVDRLVAAGAIPVATTNMHELAFGISGYNPTYQTGPQVGVRAAYDPTRMAGGSSSGTGALVGAGAVSAGLGTDTGGSVRLPAAINGVAGLRPTLLRYAQDGVVPISHTRDTVGPIAASVADLELIDRVVTGAPAIGKAELKGVRLGVDAAMTAGLDAETDAVFKAALGRLEAAGVELVRVDLKDLAPLNQAVSFPVALYEAHDDLVAYLARYAPGVTVASVAAAIKSPDVKGTYDGLVIPRKLPGPNGLVDAKPIYEAAIATGRPALIAYYAKAFADKRLDALIFPTVPKVALTAGPETSALDVFLTFIRNTDPGSNAGLPGLTLPIGLTASSRMPVGLELDGPAGSDRRLLALGQAIEAIFGTLAPPK</sequence>
<dbReference type="GO" id="GO:0016787">
    <property type="term" value="F:hydrolase activity"/>
    <property type="evidence" value="ECO:0007669"/>
    <property type="project" value="UniProtKB-KW"/>
</dbReference>
<accession>A0A947D0D5</accession>
<dbReference type="EMBL" id="JAHHZF010000001">
    <property type="protein sequence ID" value="MBT9287933.1"/>
    <property type="molecule type" value="Genomic_DNA"/>
</dbReference>
<name>A0A947D0D5_9HYPH</name>
<dbReference type="InterPro" id="IPR023631">
    <property type="entry name" value="Amidase_dom"/>
</dbReference>